<dbReference type="InterPro" id="IPR055927">
    <property type="entry name" value="DUF7504"/>
</dbReference>
<organism evidence="1 2">
    <name type="scientific">Halobacterium litoreum</name>
    <dbReference type="NCBI Taxonomy" id="2039234"/>
    <lineage>
        <taxon>Archaea</taxon>
        <taxon>Methanobacteriati</taxon>
        <taxon>Methanobacteriota</taxon>
        <taxon>Stenosarchaea group</taxon>
        <taxon>Halobacteria</taxon>
        <taxon>Halobacteriales</taxon>
        <taxon>Halobacteriaceae</taxon>
        <taxon>Halobacterium</taxon>
    </lineage>
</organism>
<evidence type="ECO:0008006" key="3">
    <source>
        <dbReference type="Google" id="ProtNLM"/>
    </source>
</evidence>
<comment type="caution">
    <text evidence="1">The sequence shown here is derived from an EMBL/GenBank/DDBJ whole genome shotgun (WGS) entry which is preliminary data.</text>
</comment>
<reference evidence="1 2" key="1">
    <citation type="journal article" date="2019" name="Int. J. Syst. Evol. Microbiol.">
        <title>The Global Catalogue of Microorganisms (GCM) 10K type strain sequencing project: providing services to taxonomists for standard genome sequencing and annotation.</title>
        <authorList>
            <consortium name="The Broad Institute Genomics Platform"/>
            <consortium name="The Broad Institute Genome Sequencing Center for Infectious Disease"/>
            <person name="Wu L."/>
            <person name="Ma J."/>
        </authorList>
    </citation>
    <scope>NUCLEOTIDE SEQUENCE [LARGE SCALE GENOMIC DNA]</scope>
    <source>
        <strain evidence="1 2">CGMCC 1.12562</strain>
    </source>
</reference>
<name>A0ABD5NDL5_9EURY</name>
<proteinExistence type="predicted"/>
<protein>
    <recommendedName>
        <fullName evidence="3">DUF835 domain-containing protein</fullName>
    </recommendedName>
</protein>
<dbReference type="Proteomes" id="UP001595660">
    <property type="component" value="Unassembled WGS sequence"/>
</dbReference>
<gene>
    <name evidence="1" type="ORF">ACFOKC_06005</name>
</gene>
<keyword evidence="2" id="KW-1185">Reference proteome</keyword>
<dbReference type="Pfam" id="PF24336">
    <property type="entry name" value="DUF7504"/>
    <property type="match status" value="1"/>
</dbReference>
<dbReference type="EMBL" id="JBHRWN010000002">
    <property type="protein sequence ID" value="MFC3477275.1"/>
    <property type="molecule type" value="Genomic_DNA"/>
</dbReference>
<evidence type="ECO:0000313" key="1">
    <source>
        <dbReference type="EMBL" id="MFC3477275.1"/>
    </source>
</evidence>
<dbReference type="RefSeq" id="WP_232571593.1">
    <property type="nucleotide sequence ID" value="NZ_CP089466.1"/>
</dbReference>
<dbReference type="AlphaFoldDB" id="A0ABD5NDL5"/>
<sequence length="176" mass="18977">MNGEAATPFDDLSAGEVVLCVHPSGDRIVEVLPPAAFENLLLLTTNGDLRRLERIVSAHGNPNRVGVVPITGSSVNYDGPLWTTDRVNPGDLTGVSIQFSEAFKHVRPDDGWVVVDNIGVLSMYVSRERLFRLVDSVANAVRERNARCVLATARGVLGESGLAQCRGLANREVSLD</sequence>
<evidence type="ECO:0000313" key="2">
    <source>
        <dbReference type="Proteomes" id="UP001595660"/>
    </source>
</evidence>
<accession>A0ABD5NDL5</accession>
<dbReference type="GeneID" id="69116800"/>